<evidence type="ECO:0000313" key="2">
    <source>
        <dbReference type="Proteomes" id="UP000229784"/>
    </source>
</evidence>
<dbReference type="PANTHER" id="PTHR15811">
    <property type="entry name" value="MTH938 DOMAIN-CONTAINING PROTEIN"/>
    <property type="match status" value="1"/>
</dbReference>
<dbReference type="Gene3D" id="3.40.1230.10">
    <property type="entry name" value="MTH938-like"/>
    <property type="match status" value="1"/>
</dbReference>
<dbReference type="InterPro" id="IPR007523">
    <property type="entry name" value="NDUFAF3/AAMDC"/>
</dbReference>
<reference evidence="2" key="1">
    <citation type="submission" date="2017-09" db="EMBL/GenBank/DDBJ databases">
        <title>Depth-based differentiation of microbial function through sediment-hosted aquifers and enrichment of novel symbionts in the deep terrestrial subsurface.</title>
        <authorList>
            <person name="Probst A.J."/>
            <person name="Ladd B."/>
            <person name="Jarett J.K."/>
            <person name="Geller-Mcgrath D.E."/>
            <person name="Sieber C.M.K."/>
            <person name="Emerson J.B."/>
            <person name="Anantharaman K."/>
            <person name="Thomas B.C."/>
            <person name="Malmstrom R."/>
            <person name="Stieglmeier M."/>
            <person name="Klingl A."/>
            <person name="Woyke T."/>
            <person name="Ryan C.M."/>
            <person name="Banfield J.F."/>
        </authorList>
    </citation>
    <scope>NUCLEOTIDE SEQUENCE [LARGE SCALE GENOMIC DNA]</scope>
</reference>
<accession>A0A2M6XV15</accession>
<dbReference type="SUPFAM" id="SSF64076">
    <property type="entry name" value="MTH938-like"/>
    <property type="match status" value="1"/>
</dbReference>
<dbReference type="PANTHER" id="PTHR15811:SF5">
    <property type="entry name" value="MTH938 DOMAIN-CONTAINING PROTEIN"/>
    <property type="match status" value="1"/>
</dbReference>
<dbReference type="Pfam" id="PF04430">
    <property type="entry name" value="DUF498"/>
    <property type="match status" value="1"/>
</dbReference>
<evidence type="ECO:0000313" key="1">
    <source>
        <dbReference type="EMBL" id="PIU16351.1"/>
    </source>
</evidence>
<organism evidence="1 2">
    <name type="scientific">bacterium (Candidatus Gribaldobacteria) CG08_land_8_20_14_0_20_39_15</name>
    <dbReference type="NCBI Taxonomy" id="2014273"/>
    <lineage>
        <taxon>Bacteria</taxon>
        <taxon>Candidatus Gribaldobacteria</taxon>
    </lineage>
</organism>
<gene>
    <name evidence="1" type="ORF">COT20_00515</name>
</gene>
<dbReference type="InterPro" id="IPR036748">
    <property type="entry name" value="MTH938-like_sf"/>
</dbReference>
<proteinExistence type="predicted"/>
<name>A0A2M6XV15_9BACT</name>
<dbReference type="GO" id="GO:0005737">
    <property type="term" value="C:cytoplasm"/>
    <property type="evidence" value="ECO:0007669"/>
    <property type="project" value="TreeGrafter"/>
</dbReference>
<sequence length="141" mass="16187">MKSLNIRDLYLCRWYEKFLNDMPHIDSTKFGEIVIDGKKYGQILIIGGAVFERDEKKLRKLFGTTHQIGNWEIEALLQESPEIVIIGTGQEGVLKVENDFFEQMKKAEVEVITALTPKAIDIYNKKAEEGKRINSLIHTTC</sequence>
<dbReference type="Proteomes" id="UP000229784">
    <property type="component" value="Unassembled WGS sequence"/>
</dbReference>
<dbReference type="EMBL" id="PEXQ01000016">
    <property type="protein sequence ID" value="PIU16351.1"/>
    <property type="molecule type" value="Genomic_DNA"/>
</dbReference>
<comment type="caution">
    <text evidence="1">The sequence shown here is derived from an EMBL/GenBank/DDBJ whole genome shotgun (WGS) entry which is preliminary data.</text>
</comment>
<protein>
    <submittedName>
        <fullName evidence="1">Uncharacterized protein</fullName>
    </submittedName>
</protein>
<dbReference type="AlphaFoldDB" id="A0A2M6XV15"/>